<evidence type="ECO:0000256" key="1">
    <source>
        <dbReference type="ARBA" id="ARBA00004324"/>
    </source>
</evidence>
<dbReference type="FunFam" id="4.10.1000.30:FF:000001">
    <property type="entry name" value="Zinc finger CCCH domain-containing protein 14"/>
    <property type="match status" value="1"/>
</dbReference>
<dbReference type="FunFam" id="4.10.1000.40:FF:000001">
    <property type="entry name" value="zinc finger CCCH domain-containing protein 14 isoform X2"/>
    <property type="match status" value="1"/>
</dbReference>
<keyword evidence="7 10" id="KW-0862">Zinc</keyword>
<organism evidence="14 15">
    <name type="scientific">Platysternon megacephalum</name>
    <name type="common">big-headed turtle</name>
    <dbReference type="NCBI Taxonomy" id="55544"/>
    <lineage>
        <taxon>Eukaryota</taxon>
        <taxon>Metazoa</taxon>
        <taxon>Chordata</taxon>
        <taxon>Craniata</taxon>
        <taxon>Vertebrata</taxon>
        <taxon>Euteleostomi</taxon>
        <taxon>Archelosauria</taxon>
        <taxon>Testudinata</taxon>
        <taxon>Testudines</taxon>
        <taxon>Cryptodira</taxon>
        <taxon>Durocryptodira</taxon>
        <taxon>Testudinoidea</taxon>
        <taxon>Platysternidae</taxon>
        <taxon>Platysternon</taxon>
    </lineage>
</organism>
<comment type="similarity">
    <text evidence="2 11">Belongs to the ZC3H14 family.</text>
</comment>
<keyword evidence="8 11" id="KW-0694">RNA-binding</keyword>
<dbReference type="STRING" id="55544.A0A4D9EZJ4"/>
<evidence type="ECO:0000256" key="2">
    <source>
        <dbReference type="ARBA" id="ARBA00008423"/>
    </source>
</evidence>
<dbReference type="PROSITE" id="PS50103">
    <property type="entry name" value="ZF_C3H1"/>
    <property type="match status" value="2"/>
</dbReference>
<evidence type="ECO:0000256" key="11">
    <source>
        <dbReference type="RuleBase" id="RU369058"/>
    </source>
</evidence>
<dbReference type="Proteomes" id="UP000297703">
    <property type="component" value="Unassembled WGS sequence"/>
</dbReference>
<dbReference type="Gene3D" id="1.20.1390.10">
    <property type="entry name" value="PWI domain"/>
    <property type="match status" value="1"/>
</dbReference>
<accession>A0A4D9EZJ4</accession>
<evidence type="ECO:0000256" key="6">
    <source>
        <dbReference type="ARBA" id="ARBA00022771"/>
    </source>
</evidence>
<dbReference type="AlphaFoldDB" id="A0A4D9EZJ4"/>
<evidence type="ECO:0000313" key="14">
    <source>
        <dbReference type="EMBL" id="TFK16047.1"/>
    </source>
</evidence>
<evidence type="ECO:0000259" key="13">
    <source>
        <dbReference type="PROSITE" id="PS50103"/>
    </source>
</evidence>
<keyword evidence="6 10" id="KW-0863">Zinc-finger</keyword>
<proteinExistence type="inferred from homology"/>
<feature type="region of interest" description="Disordered" evidence="12">
    <location>
        <begin position="77"/>
        <end position="155"/>
    </location>
</feature>
<dbReference type="GO" id="GO:0005737">
    <property type="term" value="C:cytoplasm"/>
    <property type="evidence" value="ECO:0007669"/>
    <property type="project" value="TreeGrafter"/>
</dbReference>
<dbReference type="OrthoDB" id="5589010at2759"/>
<reference evidence="14 15" key="2">
    <citation type="submission" date="2019-04" db="EMBL/GenBank/DDBJ databases">
        <title>The genome sequence of big-headed turtle.</title>
        <authorList>
            <person name="Gong S."/>
        </authorList>
    </citation>
    <scope>NUCLEOTIDE SEQUENCE [LARGE SCALE GENOMIC DNA]</scope>
    <source>
        <strain evidence="14">DO16091913</strain>
        <tissue evidence="14">Muscle</tissue>
    </source>
</reference>
<feature type="compositionally biased region" description="Low complexity" evidence="12">
    <location>
        <begin position="132"/>
        <end position="145"/>
    </location>
</feature>
<name>A0A4D9EZJ4_9SAUR</name>
<dbReference type="PANTHER" id="PTHR14738">
    <property type="entry name" value="ZINC FINGER CCCH DOMAIN-CONTAINING PROTEIN 14"/>
    <property type="match status" value="1"/>
</dbReference>
<dbReference type="InterPro" id="IPR040366">
    <property type="entry name" value="Nab2/ZC3H14"/>
</dbReference>
<evidence type="ECO:0000256" key="3">
    <source>
        <dbReference type="ARBA" id="ARBA00015071"/>
    </source>
</evidence>
<evidence type="ECO:0000256" key="12">
    <source>
        <dbReference type="SAM" id="MobiDB-lite"/>
    </source>
</evidence>
<dbReference type="PANTHER" id="PTHR14738:SF29">
    <property type="entry name" value="ZINC FINGER CCCH DOMAIN-CONTAINING PROTEIN 14"/>
    <property type="match status" value="1"/>
</dbReference>
<feature type="zinc finger region" description="C3H1-type" evidence="10">
    <location>
        <begin position="621"/>
        <end position="653"/>
    </location>
</feature>
<dbReference type="GO" id="GO:0016607">
    <property type="term" value="C:nuclear speck"/>
    <property type="evidence" value="ECO:0007669"/>
    <property type="project" value="UniProtKB-SubCell"/>
</dbReference>
<evidence type="ECO:0000313" key="15">
    <source>
        <dbReference type="Proteomes" id="UP000297703"/>
    </source>
</evidence>
<evidence type="ECO:0000256" key="7">
    <source>
        <dbReference type="ARBA" id="ARBA00022833"/>
    </source>
</evidence>
<comment type="caution">
    <text evidence="14">The sequence shown here is derived from an EMBL/GenBank/DDBJ whole genome shotgun (WGS) entry which is preliminary data.</text>
</comment>
<keyword evidence="4 10" id="KW-0479">Metal-binding</keyword>
<dbReference type="Gene3D" id="4.10.1000.30">
    <property type="match status" value="1"/>
</dbReference>
<feature type="zinc finger region" description="C3H1-type" evidence="10">
    <location>
        <begin position="528"/>
        <end position="553"/>
    </location>
</feature>
<keyword evidence="5 11" id="KW-0677">Repeat</keyword>
<evidence type="ECO:0000256" key="10">
    <source>
        <dbReference type="PROSITE-ProRule" id="PRU00723"/>
    </source>
</evidence>
<dbReference type="FunFam" id="4.10.1000.40:FF:000006">
    <property type="entry name" value="Zinc finger CCCH domain-containing protein 14"/>
    <property type="match status" value="1"/>
</dbReference>
<dbReference type="SMART" id="SM00356">
    <property type="entry name" value="ZnF_C3H1"/>
    <property type="match status" value="3"/>
</dbReference>
<dbReference type="GO" id="GO:0008143">
    <property type="term" value="F:poly(A) binding"/>
    <property type="evidence" value="ECO:0007669"/>
    <property type="project" value="UniProtKB-UniRule"/>
</dbReference>
<feature type="domain" description="C3H1-type" evidence="13">
    <location>
        <begin position="621"/>
        <end position="653"/>
    </location>
</feature>
<dbReference type="GO" id="GO:0043488">
    <property type="term" value="P:regulation of mRNA stability"/>
    <property type="evidence" value="ECO:0007669"/>
    <property type="project" value="UniProtKB-UniRule"/>
</dbReference>
<keyword evidence="9 11" id="KW-0539">Nucleus</keyword>
<dbReference type="InterPro" id="IPR000571">
    <property type="entry name" value="Znf_CCCH"/>
</dbReference>
<comment type="function">
    <text evidence="11">RNA-binding protein involved in the biogenesis of circular RNAs (circRNAs), which are produced by back-splicing circularization of pre-mRNAs. Acts by binding to both exon-intron boundary and 3'-UTR of pre-mRNAs to promote circRNA biogenesis through dimerization and the association with the spliceosome.</text>
</comment>
<protein>
    <recommendedName>
        <fullName evidence="3 11">Zinc finger CCCH domain-containing protein 14</fullName>
    </recommendedName>
</protein>
<evidence type="ECO:0000256" key="5">
    <source>
        <dbReference type="ARBA" id="ARBA00022737"/>
    </source>
</evidence>
<sequence length="670" mass="75145">MEIGTEISRKIRGAIKGKLQELGAYVDEELPDYIMVMVANKKSQEQMTEDLSLFLGNNTVRFTVWLHGVLDKLRSVTTEPTSLKSSDSNIFESNLPSSKSSSCGSDERRREEILPPLAVSSTRAERNDSRVSTSSQEQRAAAARQSYEDGSASRLMSTVKPLRELSPSEAVIDIKPEPDDLIDEDLNFVQENPLLSRKKAVVTVTYGSSRPTAEIYRPPASRSTDSHIHLQRLPQQGSLQGGRQLDMESCRSLETIPLCDPEAFGSLAESYRPTSKLSADKISSEANKNLILKAISEAQESVTKTTNYSTVPQKQTVPVAPRTRIAQDETLLEVIHVQSRPSRVSAQIEAEEPKEQTLERIQGTQQTQLFSRLQTEPLIEETLQMTQDYYDVESVVHTDTRSFILKKPKLSEEIVVPQNQELGKKAAEAMRALSGRLIQTREQLAQPEKPASPKFIVTLDGVPSPPGYISDQEEEESCITEGVKPVTQNAAANKGLKSFQAQQMQVISRQLESPYVEMEELTVLQKQEKVLERCKYWPACKNGDECAYHHPTLPCKVFPSCKFADKCLFIHPNCKYDAKCTKPDCPYTHASRRIPLPPPKPAPLQAPPATSNSQLCRFFPACKKMECPFYHPKHCRFNTQCTRPDCPFYHPTIAVPPRHALKWTRSQTSE</sequence>
<keyword evidence="15" id="KW-1185">Reference proteome</keyword>
<dbReference type="FunFam" id="1.20.1390.10:FF:000006">
    <property type="entry name" value="zinc finger CCCH domain-containing protein 14"/>
    <property type="match status" value="1"/>
</dbReference>
<evidence type="ECO:0000256" key="9">
    <source>
        <dbReference type="ARBA" id="ARBA00023242"/>
    </source>
</evidence>
<dbReference type="GO" id="GO:0008270">
    <property type="term" value="F:zinc ion binding"/>
    <property type="evidence" value="ECO:0007669"/>
    <property type="project" value="UniProtKB-KW"/>
</dbReference>
<gene>
    <name evidence="14" type="ORF">DR999_PMT00462</name>
</gene>
<dbReference type="EMBL" id="QXTE01000002">
    <property type="protein sequence ID" value="TFK16047.1"/>
    <property type="molecule type" value="Genomic_DNA"/>
</dbReference>
<dbReference type="Gene3D" id="4.10.1000.40">
    <property type="match status" value="1"/>
</dbReference>
<evidence type="ECO:0000256" key="4">
    <source>
        <dbReference type="ARBA" id="ARBA00022723"/>
    </source>
</evidence>
<feature type="domain" description="C3H1-type" evidence="13">
    <location>
        <begin position="528"/>
        <end position="553"/>
    </location>
</feature>
<comment type="subcellular location">
    <subcellularLocation>
        <location evidence="1 11">Nucleus speckle</location>
    </subcellularLocation>
</comment>
<evidence type="ECO:0000256" key="8">
    <source>
        <dbReference type="ARBA" id="ARBA00022884"/>
    </source>
</evidence>
<feature type="compositionally biased region" description="Polar residues" evidence="12">
    <location>
        <begin position="77"/>
        <end position="104"/>
    </location>
</feature>
<reference evidence="14 15" key="1">
    <citation type="submission" date="2019-04" db="EMBL/GenBank/DDBJ databases">
        <title>Draft genome of the big-headed turtle Platysternon megacephalum.</title>
        <authorList>
            <person name="Gong S."/>
        </authorList>
    </citation>
    <scope>NUCLEOTIDE SEQUENCE [LARGE SCALE GENOMIC DNA]</scope>
    <source>
        <strain evidence="14">DO16091913</strain>
        <tissue evidence="14">Muscle</tissue>
    </source>
</reference>
<dbReference type="Pfam" id="PF14608">
    <property type="entry name" value="zf-CCCH_2"/>
    <property type="match status" value="5"/>
</dbReference>